<proteinExistence type="predicted"/>
<accession>A0A251XAP1</accession>
<dbReference type="EMBL" id="MSLT01000006">
    <property type="protein sequence ID" value="OUD15373.1"/>
    <property type="molecule type" value="Genomic_DNA"/>
</dbReference>
<dbReference type="RefSeq" id="WP_086486968.1">
    <property type="nucleotide sequence ID" value="NZ_MSLT01000006.1"/>
</dbReference>
<gene>
    <name evidence="1" type="ORF">TPSD3_02260</name>
</gene>
<comment type="caution">
    <text evidence="1">The sequence shown here is derived from an EMBL/GenBank/DDBJ whole genome shotgun (WGS) entry which is preliminary data.</text>
</comment>
<keyword evidence="2" id="KW-1185">Reference proteome</keyword>
<dbReference type="Proteomes" id="UP000194798">
    <property type="component" value="Unassembled WGS sequence"/>
</dbReference>
<evidence type="ECO:0000313" key="2">
    <source>
        <dbReference type="Proteomes" id="UP000194798"/>
    </source>
</evidence>
<organism evidence="1 2">
    <name type="scientific">Thioflexithrix psekupsensis</name>
    <dbReference type="NCBI Taxonomy" id="1570016"/>
    <lineage>
        <taxon>Bacteria</taxon>
        <taxon>Pseudomonadati</taxon>
        <taxon>Pseudomonadota</taxon>
        <taxon>Gammaproteobacteria</taxon>
        <taxon>Thiotrichales</taxon>
        <taxon>Thioflexithrix</taxon>
    </lineage>
</organism>
<protein>
    <submittedName>
        <fullName evidence="1">Uncharacterized protein</fullName>
    </submittedName>
</protein>
<dbReference type="AlphaFoldDB" id="A0A251XAP1"/>
<sequence length="200" mass="22716">MYIKFRYLIAIIGLFFLSVNLLQAQDSSVDNTPLNALTPEVLMQRGTQLAISLEEIYQRIVALNQQSQEINQQLEARAIERASLELPKIPDAVDAKMGAETVQLALSAWENRGQQLAALQTLLESQQLLANKQRENMLKLIAEYQLVEQAQQQSQPLMEELYKRWQAKEITVENLPASMQDFLKKCKSPQKAAKPLPKPI</sequence>
<reference evidence="1 2" key="1">
    <citation type="submission" date="2016-12" db="EMBL/GenBank/DDBJ databases">
        <title>Thioflexothrix psekupsii D3 genome sequencing and assembly.</title>
        <authorList>
            <person name="Fomenkov A."/>
            <person name="Vincze T."/>
            <person name="Grabovich M."/>
            <person name="Anton B.P."/>
            <person name="Dubinina G."/>
            <person name="Orlova M."/>
            <person name="Belousova E."/>
            <person name="Roberts R.J."/>
        </authorList>
    </citation>
    <scope>NUCLEOTIDE SEQUENCE [LARGE SCALE GENOMIC DNA]</scope>
    <source>
        <strain evidence="1">D3</strain>
    </source>
</reference>
<evidence type="ECO:0000313" key="1">
    <source>
        <dbReference type="EMBL" id="OUD15373.1"/>
    </source>
</evidence>
<name>A0A251XAP1_9GAMM</name>